<keyword evidence="6" id="KW-0560">Oxidoreductase</keyword>
<evidence type="ECO:0008006" key="11">
    <source>
        <dbReference type="Google" id="ProtNLM"/>
    </source>
</evidence>
<dbReference type="Proteomes" id="UP001318860">
    <property type="component" value="Unassembled WGS sequence"/>
</dbReference>
<dbReference type="SUPFAM" id="SSF48264">
    <property type="entry name" value="Cytochrome P450"/>
    <property type="match status" value="1"/>
</dbReference>
<reference evidence="9 10" key="1">
    <citation type="journal article" date="2021" name="Comput. Struct. Biotechnol. J.">
        <title>De novo genome assembly of the potent medicinal plant Rehmannia glutinosa using nanopore technology.</title>
        <authorList>
            <person name="Ma L."/>
            <person name="Dong C."/>
            <person name="Song C."/>
            <person name="Wang X."/>
            <person name="Zheng X."/>
            <person name="Niu Y."/>
            <person name="Chen S."/>
            <person name="Feng W."/>
        </authorList>
    </citation>
    <scope>NUCLEOTIDE SEQUENCE [LARGE SCALE GENOMIC DNA]</scope>
    <source>
        <strain evidence="9">DH-2019</strain>
    </source>
</reference>
<keyword evidence="7" id="KW-0408">Iron</keyword>
<dbReference type="EMBL" id="JABTTQ020000005">
    <property type="protein sequence ID" value="KAK6155758.1"/>
    <property type="molecule type" value="Genomic_DNA"/>
</dbReference>
<comment type="caution">
    <text evidence="9">The sequence shown here is derived from an EMBL/GenBank/DDBJ whole genome shotgun (WGS) entry which is preliminary data.</text>
</comment>
<name>A0ABR0X7V7_REHGL</name>
<evidence type="ECO:0000256" key="2">
    <source>
        <dbReference type="ARBA" id="ARBA00004167"/>
    </source>
</evidence>
<evidence type="ECO:0000256" key="4">
    <source>
        <dbReference type="ARBA" id="ARBA00022617"/>
    </source>
</evidence>
<comment type="similarity">
    <text evidence="3">Belongs to the cytochrome P450 family.</text>
</comment>
<dbReference type="InterPro" id="IPR001128">
    <property type="entry name" value="Cyt_P450"/>
</dbReference>
<evidence type="ECO:0000256" key="8">
    <source>
        <dbReference type="ARBA" id="ARBA00023033"/>
    </source>
</evidence>
<keyword evidence="4" id="KW-0349">Heme</keyword>
<organism evidence="9 10">
    <name type="scientific">Rehmannia glutinosa</name>
    <name type="common">Chinese foxglove</name>
    <dbReference type="NCBI Taxonomy" id="99300"/>
    <lineage>
        <taxon>Eukaryota</taxon>
        <taxon>Viridiplantae</taxon>
        <taxon>Streptophyta</taxon>
        <taxon>Embryophyta</taxon>
        <taxon>Tracheophyta</taxon>
        <taxon>Spermatophyta</taxon>
        <taxon>Magnoliopsida</taxon>
        <taxon>eudicotyledons</taxon>
        <taxon>Gunneridae</taxon>
        <taxon>Pentapetalae</taxon>
        <taxon>asterids</taxon>
        <taxon>lamiids</taxon>
        <taxon>Lamiales</taxon>
        <taxon>Orobanchaceae</taxon>
        <taxon>Rehmannieae</taxon>
        <taxon>Rehmannia</taxon>
    </lineage>
</organism>
<comment type="cofactor">
    <cofactor evidence="1">
        <name>heme</name>
        <dbReference type="ChEBI" id="CHEBI:30413"/>
    </cofactor>
</comment>
<evidence type="ECO:0000256" key="1">
    <source>
        <dbReference type="ARBA" id="ARBA00001971"/>
    </source>
</evidence>
<accession>A0ABR0X7V7</accession>
<keyword evidence="5" id="KW-0479">Metal-binding</keyword>
<dbReference type="PRINTS" id="PR00463">
    <property type="entry name" value="EP450I"/>
</dbReference>
<evidence type="ECO:0000256" key="5">
    <source>
        <dbReference type="ARBA" id="ARBA00022723"/>
    </source>
</evidence>
<dbReference type="InterPro" id="IPR002401">
    <property type="entry name" value="Cyt_P450_E_grp-I"/>
</dbReference>
<evidence type="ECO:0000313" key="9">
    <source>
        <dbReference type="EMBL" id="KAK6155758.1"/>
    </source>
</evidence>
<evidence type="ECO:0000256" key="6">
    <source>
        <dbReference type="ARBA" id="ARBA00023002"/>
    </source>
</evidence>
<proteinExistence type="inferred from homology"/>
<dbReference type="PANTHER" id="PTHR47950">
    <property type="entry name" value="CYTOCHROME P450, FAMILY 76, SUBFAMILY C, POLYPEPTIDE 5-RELATED"/>
    <property type="match status" value="1"/>
</dbReference>
<gene>
    <name evidence="9" type="ORF">DH2020_010006</name>
</gene>
<dbReference type="PANTHER" id="PTHR47950:SF49">
    <property type="entry name" value="CYTOCHROME P450"/>
    <property type="match status" value="1"/>
</dbReference>
<evidence type="ECO:0000256" key="7">
    <source>
        <dbReference type="ARBA" id="ARBA00023004"/>
    </source>
</evidence>
<dbReference type="Pfam" id="PF00067">
    <property type="entry name" value="p450"/>
    <property type="match status" value="1"/>
</dbReference>
<comment type="subcellular location">
    <subcellularLocation>
        <location evidence="2">Membrane</location>
        <topology evidence="2">Single-pass membrane protein</topology>
    </subcellularLocation>
</comment>
<dbReference type="InterPro" id="IPR036396">
    <property type="entry name" value="Cyt_P450_sf"/>
</dbReference>
<keyword evidence="8" id="KW-0503">Monooxygenase</keyword>
<evidence type="ECO:0000313" key="10">
    <source>
        <dbReference type="Proteomes" id="UP001318860"/>
    </source>
</evidence>
<sequence length="352" mass="40070">MLKFTRLKTATRPHVGKSVNMEDLLFATFTNIITNVLISRNVFDNGGEGESDVRVQNFLNELIEMVTTVGLTDLFPILERVDFWSKGIAMDIYHKINFIWGDLIMERRSRAITHDEIYSNSTKDFLDVLDGHGFPDDQIALVMTELLIAGTDSTTISSVWLMTELMKSQECLDKVRREIADKAVEGDTLNEELLLSRCPYFQACIKETLRCHIPGPLIVPHRAIDTCKVNNYTIPKDSIMLVNVWAIQMDPNNWEDATSFKPVRFLNSTYDFKGTNFDYLPFGAGQRMCHGSIAAHRGVQLVVAYLVHYFDWSLPNGKDPSKLDTSAKFGTTLKKDKPLYMIPRPRENYIVG</sequence>
<evidence type="ECO:0000256" key="3">
    <source>
        <dbReference type="ARBA" id="ARBA00010617"/>
    </source>
</evidence>
<protein>
    <recommendedName>
        <fullName evidence="11">Cytochrome P450 protein</fullName>
    </recommendedName>
</protein>
<keyword evidence="10" id="KW-1185">Reference proteome</keyword>
<dbReference type="Gene3D" id="1.10.630.10">
    <property type="entry name" value="Cytochrome P450"/>
    <property type="match status" value="1"/>
</dbReference>
<dbReference type="PRINTS" id="PR00385">
    <property type="entry name" value="P450"/>
</dbReference>